<sequence length="441" mass="50521">MINKFNHFEFAYASPWTLPFTISSSENKIAKSMADKSTSLLRVVQERAILKKEAEEEKKKQQENLIPYLPRDCISNILVRLPLESLQRSRLVCKPWYKTVNSPIFIDAHLSRSENVLIFLNKLTKETFHPFSTASIPQEKPNTFSIEARLFQLDAVPIFQQPLLDQRSKYQIQFMEIRDGKSKMGCFNATCLGQIRASCNGLILLENKLKKGRLVVLNPVTRKLISLPLGTLYEPHDESYGLVLCNSTSKHKLVHLFRDEMQYIGCEILIIGARSWKVVDGPSFGLFSWFGYNPLSAIGALHWVPHVDRSEYIVSMTVDDEKFHKKWLPKISRTGDAIVEMGGLLCFVSHEGADRIDLWVLRSLCGEEWAKQYSITVGCMMYMVPLCCSRISGEMIFQSSKDSSLYAYDFQFEDMKKVETKEGCIPLNDCYLPHVNSLVSW</sequence>
<dbReference type="Proteomes" id="UP000241394">
    <property type="component" value="Chromosome LG18"/>
</dbReference>
<proteinExistence type="predicted"/>
<dbReference type="AlphaFoldDB" id="A0A2R6QAR5"/>
<comment type="caution">
    <text evidence="2">The sequence shown here is derived from an EMBL/GenBank/DDBJ whole genome shotgun (WGS) entry which is preliminary data.</text>
</comment>
<dbReference type="Pfam" id="PF00646">
    <property type="entry name" value="F-box"/>
    <property type="match status" value="1"/>
</dbReference>
<dbReference type="InParanoid" id="A0A2R6QAR5"/>
<dbReference type="InterPro" id="IPR017451">
    <property type="entry name" value="F-box-assoc_interact_dom"/>
</dbReference>
<dbReference type="PANTHER" id="PTHR31672">
    <property type="entry name" value="BNACNNG10540D PROTEIN"/>
    <property type="match status" value="1"/>
</dbReference>
<evidence type="ECO:0000313" key="2">
    <source>
        <dbReference type="EMBL" id="PSS04987.1"/>
    </source>
</evidence>
<evidence type="ECO:0000259" key="1">
    <source>
        <dbReference type="SMART" id="SM00256"/>
    </source>
</evidence>
<dbReference type="PANTHER" id="PTHR31672:SF11">
    <property type="entry name" value="F-BOX PROTEIN CPR1-LIKE ISOFORM X2"/>
    <property type="match status" value="1"/>
</dbReference>
<accession>A0A2R6QAR5</accession>
<dbReference type="STRING" id="1590841.A0A2R6QAR5"/>
<name>A0A2R6QAR5_ACTCC</name>
<dbReference type="OrthoDB" id="1938527at2759"/>
<dbReference type="InterPro" id="IPR013187">
    <property type="entry name" value="F-box-assoc_dom_typ3"/>
</dbReference>
<dbReference type="SUPFAM" id="SSF81383">
    <property type="entry name" value="F-box domain"/>
    <property type="match status" value="1"/>
</dbReference>
<dbReference type="OMA" id="IDAHLHR"/>
<dbReference type="InterPro" id="IPR036047">
    <property type="entry name" value="F-box-like_dom_sf"/>
</dbReference>
<keyword evidence="3" id="KW-1185">Reference proteome</keyword>
<dbReference type="Pfam" id="PF08268">
    <property type="entry name" value="FBA_3"/>
    <property type="match status" value="1"/>
</dbReference>
<dbReference type="Gene3D" id="1.20.1280.50">
    <property type="match status" value="1"/>
</dbReference>
<dbReference type="EMBL" id="NKQK01000018">
    <property type="protein sequence ID" value="PSS04987.1"/>
    <property type="molecule type" value="Genomic_DNA"/>
</dbReference>
<feature type="domain" description="F-box" evidence="1">
    <location>
        <begin position="69"/>
        <end position="108"/>
    </location>
</feature>
<dbReference type="InterPro" id="IPR050796">
    <property type="entry name" value="SCF_F-box_component"/>
</dbReference>
<protein>
    <submittedName>
        <fullName evidence="2">F-box protein</fullName>
    </submittedName>
</protein>
<reference evidence="3" key="2">
    <citation type="journal article" date="2018" name="BMC Genomics">
        <title>A manually annotated Actinidia chinensis var. chinensis (kiwifruit) genome highlights the challenges associated with draft genomes and gene prediction in plants.</title>
        <authorList>
            <person name="Pilkington S.M."/>
            <person name="Crowhurst R."/>
            <person name="Hilario E."/>
            <person name="Nardozza S."/>
            <person name="Fraser L."/>
            <person name="Peng Y."/>
            <person name="Gunaseelan K."/>
            <person name="Simpson R."/>
            <person name="Tahir J."/>
            <person name="Deroles S.C."/>
            <person name="Templeton K."/>
            <person name="Luo Z."/>
            <person name="Davy M."/>
            <person name="Cheng C."/>
            <person name="McNeilage M."/>
            <person name="Scaglione D."/>
            <person name="Liu Y."/>
            <person name="Zhang Q."/>
            <person name="Datson P."/>
            <person name="De Silva N."/>
            <person name="Gardiner S.E."/>
            <person name="Bassett H."/>
            <person name="Chagne D."/>
            <person name="McCallum J."/>
            <person name="Dzierzon H."/>
            <person name="Deng C."/>
            <person name="Wang Y.Y."/>
            <person name="Barron L."/>
            <person name="Manako K."/>
            <person name="Bowen J."/>
            <person name="Foster T.M."/>
            <person name="Erridge Z.A."/>
            <person name="Tiffin H."/>
            <person name="Waite C.N."/>
            <person name="Davies K.M."/>
            <person name="Grierson E.P."/>
            <person name="Laing W.A."/>
            <person name="Kirk R."/>
            <person name="Chen X."/>
            <person name="Wood M."/>
            <person name="Montefiori M."/>
            <person name="Brummell D.A."/>
            <person name="Schwinn K.E."/>
            <person name="Catanach A."/>
            <person name="Fullerton C."/>
            <person name="Li D."/>
            <person name="Meiyalaghan S."/>
            <person name="Nieuwenhuizen N."/>
            <person name="Read N."/>
            <person name="Prakash R."/>
            <person name="Hunter D."/>
            <person name="Zhang H."/>
            <person name="McKenzie M."/>
            <person name="Knabel M."/>
            <person name="Harris A."/>
            <person name="Allan A.C."/>
            <person name="Gleave A."/>
            <person name="Chen A."/>
            <person name="Janssen B.J."/>
            <person name="Plunkett B."/>
            <person name="Ampomah-Dwamena C."/>
            <person name="Voogd C."/>
            <person name="Leif D."/>
            <person name="Lafferty D."/>
            <person name="Souleyre E.J.F."/>
            <person name="Varkonyi-Gasic E."/>
            <person name="Gambi F."/>
            <person name="Hanley J."/>
            <person name="Yao J.L."/>
            <person name="Cheung J."/>
            <person name="David K.M."/>
            <person name="Warren B."/>
            <person name="Marsh K."/>
            <person name="Snowden K.C."/>
            <person name="Lin-Wang K."/>
            <person name="Brian L."/>
            <person name="Martinez-Sanchez M."/>
            <person name="Wang M."/>
            <person name="Ileperuma N."/>
            <person name="Macnee N."/>
            <person name="Campin R."/>
            <person name="McAtee P."/>
            <person name="Drummond R.S.M."/>
            <person name="Espley R.V."/>
            <person name="Ireland H.S."/>
            <person name="Wu R."/>
            <person name="Atkinson R.G."/>
            <person name="Karunairetnam S."/>
            <person name="Bulley S."/>
            <person name="Chunkath S."/>
            <person name="Hanley Z."/>
            <person name="Storey R."/>
            <person name="Thrimawithana A.H."/>
            <person name="Thomson S."/>
            <person name="David C."/>
            <person name="Testolin R."/>
            <person name="Huang H."/>
            <person name="Hellens R.P."/>
            <person name="Schaffer R.J."/>
        </authorList>
    </citation>
    <scope>NUCLEOTIDE SEQUENCE [LARGE SCALE GENOMIC DNA]</scope>
    <source>
        <strain evidence="3">cv. Red5</strain>
    </source>
</reference>
<dbReference type="InterPro" id="IPR001810">
    <property type="entry name" value="F-box_dom"/>
</dbReference>
<dbReference type="SMART" id="SM00256">
    <property type="entry name" value="FBOX"/>
    <property type="match status" value="1"/>
</dbReference>
<dbReference type="NCBIfam" id="TIGR01640">
    <property type="entry name" value="F_box_assoc_1"/>
    <property type="match status" value="1"/>
</dbReference>
<dbReference type="Gramene" id="PSS04987">
    <property type="protein sequence ID" value="PSS04987"/>
    <property type="gene ID" value="CEY00_Acc20849"/>
</dbReference>
<reference evidence="2 3" key="1">
    <citation type="submission" date="2017-07" db="EMBL/GenBank/DDBJ databases">
        <title>An improved, manually edited Actinidia chinensis var. chinensis (kiwifruit) genome highlights the challenges associated with draft genomes and gene prediction in plants.</title>
        <authorList>
            <person name="Pilkington S."/>
            <person name="Crowhurst R."/>
            <person name="Hilario E."/>
            <person name="Nardozza S."/>
            <person name="Fraser L."/>
            <person name="Peng Y."/>
            <person name="Gunaseelan K."/>
            <person name="Simpson R."/>
            <person name="Tahir J."/>
            <person name="Deroles S."/>
            <person name="Templeton K."/>
            <person name="Luo Z."/>
            <person name="Davy M."/>
            <person name="Cheng C."/>
            <person name="Mcneilage M."/>
            <person name="Scaglione D."/>
            <person name="Liu Y."/>
            <person name="Zhang Q."/>
            <person name="Datson P."/>
            <person name="De Silva N."/>
            <person name="Gardiner S."/>
            <person name="Bassett H."/>
            <person name="Chagne D."/>
            <person name="Mccallum J."/>
            <person name="Dzierzon H."/>
            <person name="Deng C."/>
            <person name="Wang Y.-Y."/>
            <person name="Barron N."/>
            <person name="Manako K."/>
            <person name="Bowen J."/>
            <person name="Foster T."/>
            <person name="Erridge Z."/>
            <person name="Tiffin H."/>
            <person name="Waite C."/>
            <person name="Davies K."/>
            <person name="Grierson E."/>
            <person name="Laing W."/>
            <person name="Kirk R."/>
            <person name="Chen X."/>
            <person name="Wood M."/>
            <person name="Montefiori M."/>
            <person name="Brummell D."/>
            <person name="Schwinn K."/>
            <person name="Catanach A."/>
            <person name="Fullerton C."/>
            <person name="Li D."/>
            <person name="Meiyalaghan S."/>
            <person name="Nieuwenhuizen N."/>
            <person name="Read N."/>
            <person name="Prakash R."/>
            <person name="Hunter D."/>
            <person name="Zhang H."/>
            <person name="Mckenzie M."/>
            <person name="Knabel M."/>
            <person name="Harris A."/>
            <person name="Allan A."/>
            <person name="Chen A."/>
            <person name="Janssen B."/>
            <person name="Plunkett B."/>
            <person name="Dwamena C."/>
            <person name="Voogd C."/>
            <person name="Leif D."/>
            <person name="Lafferty D."/>
            <person name="Souleyre E."/>
            <person name="Varkonyi-Gasic E."/>
            <person name="Gambi F."/>
            <person name="Hanley J."/>
            <person name="Yao J.-L."/>
            <person name="Cheung J."/>
            <person name="David K."/>
            <person name="Warren B."/>
            <person name="Marsh K."/>
            <person name="Snowden K."/>
            <person name="Lin-Wang K."/>
            <person name="Brian L."/>
            <person name="Martinez-Sanchez M."/>
            <person name="Wang M."/>
            <person name="Ileperuma N."/>
            <person name="Macnee N."/>
            <person name="Campin R."/>
            <person name="Mcatee P."/>
            <person name="Drummond R."/>
            <person name="Espley R."/>
            <person name="Ireland H."/>
            <person name="Wu R."/>
            <person name="Atkinson R."/>
            <person name="Karunairetnam S."/>
            <person name="Bulley S."/>
            <person name="Chunkath S."/>
            <person name="Hanley Z."/>
            <person name="Storey R."/>
            <person name="Thrimawithana A."/>
            <person name="Thomson S."/>
            <person name="David C."/>
            <person name="Testolin R."/>
        </authorList>
    </citation>
    <scope>NUCLEOTIDE SEQUENCE [LARGE SCALE GENOMIC DNA]</scope>
    <source>
        <strain evidence="3">cv. Red5</strain>
        <tissue evidence="2">Young leaf</tissue>
    </source>
</reference>
<organism evidence="2 3">
    <name type="scientific">Actinidia chinensis var. chinensis</name>
    <name type="common">Chinese soft-hair kiwi</name>
    <dbReference type="NCBI Taxonomy" id="1590841"/>
    <lineage>
        <taxon>Eukaryota</taxon>
        <taxon>Viridiplantae</taxon>
        <taxon>Streptophyta</taxon>
        <taxon>Embryophyta</taxon>
        <taxon>Tracheophyta</taxon>
        <taxon>Spermatophyta</taxon>
        <taxon>Magnoliopsida</taxon>
        <taxon>eudicotyledons</taxon>
        <taxon>Gunneridae</taxon>
        <taxon>Pentapetalae</taxon>
        <taxon>asterids</taxon>
        <taxon>Ericales</taxon>
        <taxon>Actinidiaceae</taxon>
        <taxon>Actinidia</taxon>
    </lineage>
</organism>
<gene>
    <name evidence="2" type="ORF">CEY00_Acc20849</name>
</gene>
<evidence type="ECO:0000313" key="3">
    <source>
        <dbReference type="Proteomes" id="UP000241394"/>
    </source>
</evidence>